<dbReference type="InterPro" id="IPR005046">
    <property type="entry name" value="DUF285"/>
</dbReference>
<dbReference type="SMART" id="SM00635">
    <property type="entry name" value="BID_2"/>
    <property type="match status" value="2"/>
</dbReference>
<keyword evidence="4 6" id="KW-0378">Hydrolase</keyword>
<name>A0ABU8IDS3_9ENTE</name>
<keyword evidence="5 6" id="KW-0720">Serine protease</keyword>
<dbReference type="SUPFAM" id="SSF50494">
    <property type="entry name" value="Trypsin-like serine proteases"/>
    <property type="match status" value="1"/>
</dbReference>
<dbReference type="InterPro" id="IPR008256">
    <property type="entry name" value="Peptidase_S1B"/>
</dbReference>
<organism evidence="8 9">
    <name type="scientific">Candidatus Enterococcus mansonii</name>
    <dbReference type="NCBI Taxonomy" id="1834181"/>
    <lineage>
        <taxon>Bacteria</taxon>
        <taxon>Bacillati</taxon>
        <taxon>Bacillota</taxon>
        <taxon>Bacilli</taxon>
        <taxon>Lactobacillales</taxon>
        <taxon>Enterococcaceae</taxon>
        <taxon>Enterococcus</taxon>
    </lineage>
</organism>
<dbReference type="Gene3D" id="3.80.10.10">
    <property type="entry name" value="Ribonuclease Inhibitor"/>
    <property type="match status" value="4"/>
</dbReference>
<dbReference type="InterPro" id="IPR001254">
    <property type="entry name" value="Trypsin_dom"/>
</dbReference>
<evidence type="ECO:0000259" key="7">
    <source>
        <dbReference type="SMART" id="SM00635"/>
    </source>
</evidence>
<evidence type="ECO:0000256" key="3">
    <source>
        <dbReference type="ARBA" id="ARBA00022729"/>
    </source>
</evidence>
<evidence type="ECO:0000256" key="6">
    <source>
        <dbReference type="RuleBase" id="RU004296"/>
    </source>
</evidence>
<gene>
    <name evidence="8" type="ORF">A5880_001186</name>
</gene>
<dbReference type="InterPro" id="IPR043504">
    <property type="entry name" value="Peptidase_S1_PA_chymotrypsin"/>
</dbReference>
<dbReference type="SUPFAM" id="SSF52047">
    <property type="entry name" value="RNI-like"/>
    <property type="match status" value="1"/>
</dbReference>
<keyword evidence="9" id="KW-1185">Reference proteome</keyword>
<dbReference type="SUPFAM" id="SSF52058">
    <property type="entry name" value="L domain-like"/>
    <property type="match status" value="1"/>
</dbReference>
<reference evidence="8" key="1">
    <citation type="submission" date="2018-07" db="EMBL/GenBank/DDBJ databases">
        <title>The Genome Sequence of Enterococcus sp. DIV0659b.</title>
        <authorList>
            <consortium name="The Broad Institute Genomics Platform"/>
            <consortium name="The Broad Institute Genomic Center for Infectious Diseases"/>
            <person name="Earl A."/>
            <person name="Manson A."/>
            <person name="Schwartman J."/>
            <person name="Gilmore M."/>
            <person name="Abouelleil A."/>
            <person name="Cao P."/>
            <person name="Chapman S."/>
            <person name="Cusick C."/>
            <person name="Shea T."/>
            <person name="Young S."/>
            <person name="Neafsey D."/>
            <person name="Nusbaum C."/>
            <person name="Birren B."/>
        </authorList>
    </citation>
    <scope>NUCLEOTIDE SEQUENCE [LARGE SCALE GENOMIC DNA]</scope>
    <source>
        <strain evidence="8">4G2_DIV0659</strain>
    </source>
</reference>
<accession>A0ABU8IDS3</accession>
<evidence type="ECO:0000256" key="1">
    <source>
        <dbReference type="ARBA" id="ARBA00008764"/>
    </source>
</evidence>
<evidence type="ECO:0000256" key="2">
    <source>
        <dbReference type="ARBA" id="ARBA00022670"/>
    </source>
</evidence>
<comment type="caution">
    <text evidence="8">The sequence shown here is derived from an EMBL/GenBank/DDBJ whole genome shotgun (WGS) entry which is preliminary data.</text>
</comment>
<dbReference type="RefSeq" id="WP_336577006.1">
    <property type="nucleotide sequence ID" value="NZ_NGLE02000001.1"/>
</dbReference>
<sequence>MKNLMLGTAVFFGIFFLTPEIGKAESVYDFVEYDVKTKTERIIPFDESLYEGMPEFLEAKRPQGMPETRGIIGEDGRELVQDTTKFPFSAVAQLEHPNSIGSGALIQKNIFLTCAHAVYNNGFFSDGLIVPGRIGYWNKPFGEAKMEKIYILKEYMTDKQVGNDFALVKLDRPIGEKTGWLGLNYANKAGETFTISGYPGDKNFYMYTESQPIHETLRYEYGRHIFERVGWGKEALFYLLDSVGGQSGSPVYDSNAQISAVHNSGISLSRPIYNGGSRVSKEKFAMVNNIMNQIQKEYVPIEKIEIQQQDIILEQGDSIDLKVTVTPENATYKEIEWSEEKESAWWLPEHYVDPYGKLTGHRTGLGTVNLKVIAKSVDGGKIATSQVKVVQKKVTGISLTPEKVTLDIGDTQKLNYTIQPSNASNLAVSWSSTNNQVVSITNDGVMTGKAAGTAKIIVTTSDGNKTASSEITVNEPRVPVTGISVTPENKELFVGEKETLKATVTPENATNKKVKWSSSNEKIATVTDKGDVTAIAQGTATITAITEDGQKSAISKIKIVDNIGIEWTWDEASQTITFGAGKFPDQPYWRYNIQTHIESQSRLKGKKIKKIIFSQPVKLASSARELFCNLSELESIEGGNLLNTSTVKDMRGVFYNAPKLRSVDVSNWDTSQVTTMSNMFDGTLTLEKLNVSNWDTSQVTDMHHMFNNANKLESLDVSNWTTDKVTNMSNQFNGAAIKALDLTNWNTLSVKQTHSMFPSYLEQLKLGENIRFTGDPGLKEMRKVPYSGYWTDPEGKPQTMKAFNEFLQKYDGTKSGEYVREKNGTNFGTVPWTWDEVSQTITFGTGEFPDQLYWGYNIQTHIESQSRLKGKKIKKIIFSQPVKLASSARELFSKLLELESIEGGNLLNTSTVKDMRGVFYNAPKLRSVDVSNWDTSQVTTMSNMFDGTLALEKLNVSNWDTSQVTDMHHMFNNANKLESLDVSNWTTDKVTNMSNQFNGAAIKALDLTNWNTLSVKQTHSMFPSYLEQLKLGGNIRFTGDPGLKEMRKVPYSGYWTDPEGKPQTMKAFNEFLQKYDGTKSGEYVREKNGTNFGTVPWTWDEVSQTITFGTGEFPDQLYWGYNIQTHIESQNRLKGKKIKKIIFSQPVKLASSARELFCNLSELESIEGGNLLNTSTVKDMRGVFYNAPKLRSVDVSNWDTSQVTTMSNMFDGTLALEKLNVSNWDTSQVTDMHHMFNNANKLESLDVSNWTTDKVTNMSNQFNGAAIKALDLTNWNTLSVKQTHSMFPSYLEQLKLGENIRFTGDPGLKEMRKVPYSGYWTDPEGKPQTMKAFNEFLQKYDGTKSGEYVREKNGTNFGTVPWTWDEVSQTITFGTGEFPDQLYWGYNIQTHIESQSRLKGKKIKKIIFSQPVKLASSARELFSKLLELESIEGGNLLNTSTVKDMRGVFYNAPKLRSVDVSNWDTSQVTTMSNMFDGTLTLEKLNVSNWDTSQVTDMHHMFNNANKLESLDVSNWNTLSVKYTHSMFPNYLEQLKLGKNIRFNGDTGLKEVRTFPYSGRWVGPDGKTNPTIIYQTSKEFTQNYDGSKPGTYVRERTK</sequence>
<feature type="domain" description="BIG2" evidence="7">
    <location>
        <begin position="479"/>
        <end position="556"/>
    </location>
</feature>
<dbReference type="InterPro" id="IPR050966">
    <property type="entry name" value="Glutamyl_endopeptidase"/>
</dbReference>
<proteinExistence type="inferred from homology"/>
<dbReference type="PRINTS" id="PR00839">
    <property type="entry name" value="V8PROTEASE"/>
</dbReference>
<dbReference type="EC" id="3.4.21.-" evidence="6"/>
<dbReference type="InterPro" id="IPR003343">
    <property type="entry name" value="Big_2"/>
</dbReference>
<dbReference type="Gene3D" id="2.40.10.10">
    <property type="entry name" value="Trypsin-like serine proteases"/>
    <property type="match status" value="2"/>
</dbReference>
<dbReference type="PANTHER" id="PTHR15462:SF8">
    <property type="entry name" value="SERINE PROTEASE"/>
    <property type="match status" value="1"/>
</dbReference>
<dbReference type="Gene3D" id="2.60.40.1080">
    <property type="match status" value="3"/>
</dbReference>
<dbReference type="Proteomes" id="UP000195139">
    <property type="component" value="Unassembled WGS sequence"/>
</dbReference>
<dbReference type="Pfam" id="PF02368">
    <property type="entry name" value="Big_2"/>
    <property type="match status" value="2"/>
</dbReference>
<evidence type="ECO:0000256" key="5">
    <source>
        <dbReference type="ARBA" id="ARBA00022825"/>
    </source>
</evidence>
<dbReference type="InterPro" id="IPR009003">
    <property type="entry name" value="Peptidase_S1_PA"/>
</dbReference>
<dbReference type="InterPro" id="IPR032675">
    <property type="entry name" value="LRR_dom_sf"/>
</dbReference>
<feature type="domain" description="BIG2" evidence="7">
    <location>
        <begin position="393"/>
        <end position="470"/>
    </location>
</feature>
<comment type="similarity">
    <text evidence="1 6">Belongs to the peptidase S1B family.</text>
</comment>
<dbReference type="InterPro" id="IPR008964">
    <property type="entry name" value="Invasin/intimin_cell_adhesion"/>
</dbReference>
<dbReference type="EMBL" id="NGLE02000001">
    <property type="protein sequence ID" value="MEI5993639.1"/>
    <property type="molecule type" value="Genomic_DNA"/>
</dbReference>
<dbReference type="Pfam" id="PF03382">
    <property type="entry name" value="DUF285"/>
    <property type="match status" value="4"/>
</dbReference>
<evidence type="ECO:0000313" key="8">
    <source>
        <dbReference type="EMBL" id="MEI5993639.1"/>
    </source>
</evidence>
<evidence type="ECO:0000256" key="4">
    <source>
        <dbReference type="ARBA" id="ARBA00022801"/>
    </source>
</evidence>
<dbReference type="SUPFAM" id="SSF49373">
    <property type="entry name" value="Invasin/intimin cell-adhesion fragments"/>
    <property type="match status" value="2"/>
</dbReference>
<keyword evidence="2 6" id="KW-0645">Protease</keyword>
<dbReference type="PANTHER" id="PTHR15462">
    <property type="entry name" value="SERINE PROTEASE"/>
    <property type="match status" value="1"/>
</dbReference>
<dbReference type="Pfam" id="PF00089">
    <property type="entry name" value="Trypsin"/>
    <property type="match status" value="1"/>
</dbReference>
<dbReference type="NCBIfam" id="TIGR02167">
    <property type="entry name" value="Liste_lipo_26"/>
    <property type="match status" value="12"/>
</dbReference>
<evidence type="ECO:0000313" key="9">
    <source>
        <dbReference type="Proteomes" id="UP000195139"/>
    </source>
</evidence>
<keyword evidence="3" id="KW-0732">Signal</keyword>
<dbReference type="InterPro" id="IPR011889">
    <property type="entry name" value="Liste_lipo_26"/>
</dbReference>
<protein>
    <recommendedName>
        <fullName evidence="6">Serine protease</fullName>
        <ecNumber evidence="6">3.4.21.-</ecNumber>
    </recommendedName>
</protein>